<dbReference type="RefSeq" id="WP_138851049.1">
    <property type="nucleotide sequence ID" value="NZ_CP040710.1"/>
</dbReference>
<sequence>MKRSALIYSAIFFCVSILAWNVLSASRSTSEYLTIKSHSNKSVAETPYHTMMQVLTHERCLNCHPNDNVPKQGDQSHPHYFGMSGGEEDKGFAATKCATCHQKENNSYSGVPGAPHWALAPKSMAWEGRTAAEIAANMLDTSKNGNRSHEDLIHHLTEDELVLWAFDPGVDHEGQPRTKPPVSEAEYKAAVKAWFANGAIIPEE</sequence>
<name>A0A5B7SJQ5_9FLAO</name>
<proteinExistence type="predicted"/>
<dbReference type="AlphaFoldDB" id="A0A5B7SJQ5"/>
<protein>
    <submittedName>
        <fullName evidence="1">Uncharacterized protein</fullName>
    </submittedName>
</protein>
<dbReference type="OrthoDB" id="656942at2"/>
<gene>
    <name evidence="1" type="ORF">FGM00_00605</name>
</gene>
<keyword evidence="2" id="KW-1185">Reference proteome</keyword>
<evidence type="ECO:0000313" key="2">
    <source>
        <dbReference type="Proteomes" id="UP000310017"/>
    </source>
</evidence>
<evidence type="ECO:0000313" key="1">
    <source>
        <dbReference type="EMBL" id="QCW98694.1"/>
    </source>
</evidence>
<dbReference type="KEGG" id="asag:FGM00_00605"/>
<dbReference type="InterPro" id="IPR036280">
    <property type="entry name" value="Multihaem_cyt_sf"/>
</dbReference>
<reference evidence="1 2" key="1">
    <citation type="submission" date="2019-05" db="EMBL/GenBank/DDBJ databases">
        <title>Genome sequencing of F202Z8.</title>
        <authorList>
            <person name="Kwon Y.M."/>
        </authorList>
    </citation>
    <scope>NUCLEOTIDE SEQUENCE [LARGE SCALE GENOMIC DNA]</scope>
    <source>
        <strain evidence="1 2">F202Z8</strain>
    </source>
</reference>
<dbReference type="Proteomes" id="UP000310017">
    <property type="component" value="Chromosome"/>
</dbReference>
<organism evidence="1 2">
    <name type="scientific">Aggregatimonas sangjinii</name>
    <dbReference type="NCBI Taxonomy" id="2583587"/>
    <lineage>
        <taxon>Bacteria</taxon>
        <taxon>Pseudomonadati</taxon>
        <taxon>Bacteroidota</taxon>
        <taxon>Flavobacteriia</taxon>
        <taxon>Flavobacteriales</taxon>
        <taxon>Flavobacteriaceae</taxon>
        <taxon>Aggregatimonas</taxon>
    </lineage>
</organism>
<accession>A0A5B7SJQ5</accession>
<dbReference type="EMBL" id="CP040710">
    <property type="protein sequence ID" value="QCW98694.1"/>
    <property type="molecule type" value="Genomic_DNA"/>
</dbReference>
<dbReference type="SUPFAM" id="SSF48695">
    <property type="entry name" value="Multiheme cytochromes"/>
    <property type="match status" value="1"/>
</dbReference>